<keyword evidence="1" id="KW-1133">Transmembrane helix</keyword>
<reference evidence="2 3" key="1">
    <citation type="journal article" date="2016" name="Genome Announc.">
        <title>Draft Genome Sequences of Five Rapidly Growing Mycobacterium Species, M. thermoresistibile, M. fortuitum subsp. acetamidolyticum, M. canariasense, M. brisbanense, and M. novocastrense.</title>
        <authorList>
            <person name="Katahira K."/>
            <person name="Ogura Y."/>
            <person name="Gotoh Y."/>
            <person name="Hayashi T."/>
        </authorList>
    </citation>
    <scope>NUCLEOTIDE SEQUENCE [LARGE SCALE GENOMIC DNA]</scope>
    <source>
        <strain evidence="2 3">JCM6362</strain>
    </source>
</reference>
<feature type="transmembrane region" description="Helical" evidence="1">
    <location>
        <begin position="30"/>
        <end position="52"/>
    </location>
</feature>
<dbReference type="AlphaFoldDB" id="A0A100XJ56"/>
<proteinExistence type="predicted"/>
<evidence type="ECO:0000313" key="2">
    <source>
        <dbReference type="EMBL" id="GAT17580.1"/>
    </source>
</evidence>
<keyword evidence="1" id="KW-0472">Membrane</keyword>
<organism evidence="2 3">
    <name type="scientific">Mycolicibacterium thermoresistibile</name>
    <name type="common">Mycobacterium thermoresistibile</name>
    <dbReference type="NCBI Taxonomy" id="1797"/>
    <lineage>
        <taxon>Bacteria</taxon>
        <taxon>Bacillati</taxon>
        <taxon>Actinomycetota</taxon>
        <taxon>Actinomycetes</taxon>
        <taxon>Mycobacteriales</taxon>
        <taxon>Mycobacteriaceae</taxon>
        <taxon>Mycolicibacterium</taxon>
    </lineage>
</organism>
<comment type="caution">
    <text evidence="2">The sequence shown here is derived from an EMBL/GenBank/DDBJ whole genome shotgun (WGS) entry which is preliminary data.</text>
</comment>
<dbReference type="RefSeq" id="WP_003924293.1">
    <property type="nucleotide sequence ID" value="NZ_BCTB01000055.1"/>
</dbReference>
<keyword evidence="1" id="KW-0812">Transmembrane</keyword>
<dbReference type="OMA" id="MSHSHAG"/>
<feature type="transmembrane region" description="Helical" evidence="1">
    <location>
        <begin position="64"/>
        <end position="91"/>
    </location>
</feature>
<gene>
    <name evidence="2" type="ORF">RMCT_4549</name>
</gene>
<evidence type="ECO:0000313" key="3">
    <source>
        <dbReference type="Proteomes" id="UP000069654"/>
    </source>
</evidence>
<evidence type="ECO:0000256" key="1">
    <source>
        <dbReference type="SAM" id="Phobius"/>
    </source>
</evidence>
<name>A0A100XJ56_MYCTH</name>
<dbReference type="STRING" id="1797.RMCT_4549"/>
<evidence type="ECO:0008006" key="4">
    <source>
        <dbReference type="Google" id="ProtNLM"/>
    </source>
</evidence>
<reference evidence="3" key="2">
    <citation type="submission" date="2016-02" db="EMBL/GenBank/DDBJ databases">
        <title>Draft genome sequence of five rapidly growing Mycobacterium species.</title>
        <authorList>
            <person name="Katahira K."/>
            <person name="Gotou Y."/>
            <person name="Iida K."/>
            <person name="Ogura Y."/>
            <person name="Hayashi T."/>
        </authorList>
    </citation>
    <scope>NUCLEOTIDE SEQUENCE [LARGE SCALE GENOMIC DNA]</scope>
    <source>
        <strain evidence="3">JCM6362</strain>
    </source>
</reference>
<sequence>MTGFVIRPPRPPVLTRLYGRNPLLRPIDRVEATIMTLTVVLSVIGLPFALAVTSEQVRADTAPAAAAVAAAVMAGVAVTAAAMCGVTRVVCDRIRTARWEHGLDSLEDAVWP</sequence>
<protein>
    <recommendedName>
        <fullName evidence="4">Transmembrane protein</fullName>
    </recommendedName>
</protein>
<dbReference type="Proteomes" id="UP000069654">
    <property type="component" value="Unassembled WGS sequence"/>
</dbReference>
<accession>A0A100XJ56</accession>
<dbReference type="EMBL" id="BCTB01000055">
    <property type="protein sequence ID" value="GAT17580.1"/>
    <property type="molecule type" value="Genomic_DNA"/>
</dbReference>